<dbReference type="PANTHER" id="PTHR43877">
    <property type="entry name" value="AMINOALKYLPHOSPHONATE N-ACETYLTRANSFERASE-RELATED-RELATED"/>
    <property type="match status" value="1"/>
</dbReference>
<sequence>MPITRFAKPEDLEQIMALYRFLVPNDFEADPQRLGEVWQDILDHQDRYRYIVTEEDGVILSTCNIAIVPNLTRAARPYAVIENVITHPDARRKGFGRATLMKAIEFAKEMGCYKVMLLSGSHRTEAHGFYESLGFSGTRKKGFVMEML</sequence>
<keyword evidence="2 4" id="KW-0012">Acyltransferase</keyword>
<reference evidence="4 5" key="1">
    <citation type="submission" date="2016-11" db="EMBL/GenBank/DDBJ databases">
        <authorList>
            <person name="Varghese N."/>
            <person name="Submissions S."/>
        </authorList>
    </citation>
    <scope>NUCLEOTIDE SEQUENCE [LARGE SCALE GENOMIC DNA]</scope>
    <source>
        <strain evidence="4 5">DSM 19027</strain>
    </source>
</reference>
<dbReference type="InterPro" id="IPR000182">
    <property type="entry name" value="GNAT_dom"/>
</dbReference>
<feature type="domain" description="N-acetyltransferase" evidence="3">
    <location>
        <begin position="2"/>
        <end position="148"/>
    </location>
</feature>
<proteinExistence type="predicted"/>
<dbReference type="PANTHER" id="PTHR43877:SF1">
    <property type="entry name" value="ACETYLTRANSFERASE"/>
    <property type="match status" value="1"/>
</dbReference>
<evidence type="ECO:0000256" key="2">
    <source>
        <dbReference type="ARBA" id="ARBA00023315"/>
    </source>
</evidence>
<keyword evidence="5" id="KW-1185">Reference proteome</keyword>
<evidence type="ECO:0000313" key="5">
    <source>
        <dbReference type="Proteomes" id="UP000324781"/>
    </source>
</evidence>
<dbReference type="OrthoDB" id="9804948at2"/>
<dbReference type="GO" id="GO:0016747">
    <property type="term" value="F:acyltransferase activity, transferring groups other than amino-acyl groups"/>
    <property type="evidence" value="ECO:0007669"/>
    <property type="project" value="InterPro"/>
</dbReference>
<dbReference type="PROSITE" id="PS51186">
    <property type="entry name" value="GNAT"/>
    <property type="match status" value="1"/>
</dbReference>
<gene>
    <name evidence="4" type="ORF">SAMN05444373_101153</name>
</gene>
<dbReference type="Pfam" id="PF00583">
    <property type="entry name" value="Acetyltransf_1"/>
    <property type="match status" value="1"/>
</dbReference>
<dbReference type="CDD" id="cd04301">
    <property type="entry name" value="NAT_SF"/>
    <property type="match status" value="1"/>
</dbReference>
<name>A0A1M6EBQ3_9FIRM</name>
<dbReference type="InterPro" id="IPR016181">
    <property type="entry name" value="Acyl_CoA_acyltransferase"/>
</dbReference>
<evidence type="ECO:0000259" key="3">
    <source>
        <dbReference type="PROSITE" id="PS51186"/>
    </source>
</evidence>
<dbReference type="EMBL" id="FQZP01000011">
    <property type="protein sequence ID" value="SHI82947.1"/>
    <property type="molecule type" value="Genomic_DNA"/>
</dbReference>
<keyword evidence="1 4" id="KW-0808">Transferase</keyword>
<evidence type="ECO:0000313" key="4">
    <source>
        <dbReference type="EMBL" id="SHI82947.1"/>
    </source>
</evidence>
<dbReference type="SUPFAM" id="SSF55729">
    <property type="entry name" value="Acyl-CoA N-acyltransferases (Nat)"/>
    <property type="match status" value="1"/>
</dbReference>
<accession>A0A1M6EBQ3</accession>
<dbReference type="Proteomes" id="UP000324781">
    <property type="component" value="Unassembled WGS sequence"/>
</dbReference>
<dbReference type="Gene3D" id="3.40.630.30">
    <property type="match status" value="1"/>
</dbReference>
<dbReference type="InterPro" id="IPR050832">
    <property type="entry name" value="Bact_Acetyltransf"/>
</dbReference>
<dbReference type="RefSeq" id="WP_149678258.1">
    <property type="nucleotide sequence ID" value="NZ_FQZP01000011.1"/>
</dbReference>
<dbReference type="AlphaFoldDB" id="A0A1M6EBQ3"/>
<evidence type="ECO:0000256" key="1">
    <source>
        <dbReference type="ARBA" id="ARBA00022679"/>
    </source>
</evidence>
<protein>
    <submittedName>
        <fullName evidence="4">L-amino acid N-acyltransferase YncA</fullName>
    </submittedName>
</protein>
<organism evidence="4 5">
    <name type="scientific">Thermoclostridium caenicola</name>
    <dbReference type="NCBI Taxonomy" id="659425"/>
    <lineage>
        <taxon>Bacteria</taxon>
        <taxon>Bacillati</taxon>
        <taxon>Bacillota</taxon>
        <taxon>Clostridia</taxon>
        <taxon>Eubacteriales</taxon>
        <taxon>Oscillospiraceae</taxon>
        <taxon>Thermoclostridium</taxon>
    </lineage>
</organism>